<dbReference type="Proteomes" id="UP000595064">
    <property type="component" value="Chromosome"/>
</dbReference>
<dbReference type="InterPro" id="IPR017932">
    <property type="entry name" value="GATase_2_dom"/>
</dbReference>
<dbReference type="InterPro" id="IPR029055">
    <property type="entry name" value="Ntn_hydrolases_N"/>
</dbReference>
<dbReference type="SUPFAM" id="SSF52402">
    <property type="entry name" value="Adenine nucleotide alpha hydrolases-like"/>
    <property type="match status" value="1"/>
</dbReference>
<comment type="pathway">
    <text evidence="1">Amino-acid biosynthesis; L-asparagine biosynthesis; L-asparagine from L-aspartate (L-Gln route): step 1/1.</text>
</comment>
<comment type="catalytic activity">
    <reaction evidence="7">
        <text>L-aspartate + L-glutamine + ATP + H2O = L-asparagine + L-glutamate + AMP + diphosphate + H(+)</text>
        <dbReference type="Rhea" id="RHEA:12228"/>
        <dbReference type="ChEBI" id="CHEBI:15377"/>
        <dbReference type="ChEBI" id="CHEBI:15378"/>
        <dbReference type="ChEBI" id="CHEBI:29985"/>
        <dbReference type="ChEBI" id="CHEBI:29991"/>
        <dbReference type="ChEBI" id="CHEBI:30616"/>
        <dbReference type="ChEBI" id="CHEBI:33019"/>
        <dbReference type="ChEBI" id="CHEBI:58048"/>
        <dbReference type="ChEBI" id="CHEBI:58359"/>
        <dbReference type="ChEBI" id="CHEBI:456215"/>
        <dbReference type="EC" id="6.3.5.4"/>
    </reaction>
</comment>
<proteinExistence type="inferred from homology"/>
<name>A0A7T2YRF5_9BURK</name>
<evidence type="ECO:0000256" key="8">
    <source>
        <dbReference type="PIRSR" id="PIRSR001589-1"/>
    </source>
</evidence>
<reference evidence="11 12" key="1">
    <citation type="submission" date="2020-12" db="EMBL/GenBank/DDBJ databases">
        <title>FDA dAtabase for Regulatory Grade micrObial Sequences (FDA-ARGOS): Supporting development and validation of Infectious Disease Dx tests.</title>
        <authorList>
            <person name="Sproer C."/>
            <person name="Gronow S."/>
            <person name="Severitt S."/>
            <person name="Schroder I."/>
            <person name="Tallon L."/>
            <person name="Sadzewicz L."/>
            <person name="Zhao X."/>
            <person name="Boylan J."/>
            <person name="Ott S."/>
            <person name="Bowen H."/>
            <person name="Vavikolanu K."/>
            <person name="Mehta A."/>
            <person name="Aluvathingal J."/>
            <person name="Nadendla S."/>
            <person name="Lowell S."/>
            <person name="Myers T."/>
            <person name="Yan Y."/>
            <person name="Sichtig H."/>
        </authorList>
    </citation>
    <scope>NUCLEOTIDE SEQUENCE [LARGE SCALE GENOMIC DNA]</scope>
    <source>
        <strain evidence="11 12">FDAARGOS_890</strain>
    </source>
</reference>
<keyword evidence="8" id="KW-0028">Amino-acid biosynthesis</keyword>
<dbReference type="Gene3D" id="3.40.50.620">
    <property type="entry name" value="HUPs"/>
    <property type="match status" value="1"/>
</dbReference>
<feature type="domain" description="Glutamine amidotransferase type-2" evidence="10">
    <location>
        <begin position="2"/>
        <end position="213"/>
    </location>
</feature>
<keyword evidence="4 9" id="KW-0547">Nucleotide-binding</keyword>
<dbReference type="EC" id="6.3.5.4" evidence="3"/>
<dbReference type="InterPro" id="IPR033738">
    <property type="entry name" value="AsnB_N"/>
</dbReference>
<evidence type="ECO:0000313" key="11">
    <source>
        <dbReference type="EMBL" id="QPS80716.1"/>
    </source>
</evidence>
<dbReference type="GO" id="GO:0004066">
    <property type="term" value="F:asparagine synthase (glutamine-hydrolyzing) activity"/>
    <property type="evidence" value="ECO:0007669"/>
    <property type="project" value="UniProtKB-EC"/>
</dbReference>
<dbReference type="Gene3D" id="3.60.20.10">
    <property type="entry name" value="Glutamine Phosphoribosylpyrophosphate, subunit 1, domain 1"/>
    <property type="match status" value="1"/>
</dbReference>
<evidence type="ECO:0000256" key="4">
    <source>
        <dbReference type="ARBA" id="ARBA00022741"/>
    </source>
</evidence>
<dbReference type="PANTHER" id="PTHR43284:SF1">
    <property type="entry name" value="ASPARAGINE SYNTHETASE"/>
    <property type="match status" value="1"/>
</dbReference>
<evidence type="ECO:0000256" key="7">
    <source>
        <dbReference type="ARBA" id="ARBA00048741"/>
    </source>
</evidence>
<keyword evidence="12" id="KW-1185">Reference proteome</keyword>
<organism evidence="11 12">
    <name type="scientific">Delftia lacustris</name>
    <dbReference type="NCBI Taxonomy" id="558537"/>
    <lineage>
        <taxon>Bacteria</taxon>
        <taxon>Pseudomonadati</taxon>
        <taxon>Pseudomonadota</taxon>
        <taxon>Betaproteobacteria</taxon>
        <taxon>Burkholderiales</taxon>
        <taxon>Comamonadaceae</taxon>
        <taxon>Delftia</taxon>
    </lineage>
</organism>
<keyword evidence="11" id="KW-0436">Ligase</keyword>
<feature type="binding site" evidence="9">
    <location>
        <position position="100"/>
    </location>
    <ligand>
        <name>L-glutamine</name>
        <dbReference type="ChEBI" id="CHEBI:58359"/>
    </ligand>
</feature>
<dbReference type="Pfam" id="PF13537">
    <property type="entry name" value="GATase_7"/>
    <property type="match status" value="1"/>
</dbReference>
<dbReference type="SUPFAM" id="SSF56235">
    <property type="entry name" value="N-terminal nucleophile aminohydrolases (Ntn hydrolases)"/>
    <property type="match status" value="1"/>
</dbReference>
<dbReference type="InterPro" id="IPR006426">
    <property type="entry name" value="Asn_synth_AEB"/>
</dbReference>
<dbReference type="PIRSF" id="PIRSF001589">
    <property type="entry name" value="Asn_synthetase_glu-h"/>
    <property type="match status" value="1"/>
</dbReference>
<sequence length="621" mass="69286">MCGIAGQIAFSGEAPSESMLREMGRRLAHRGRDHQGVLVSAPVGLVHQRLSILGTGPQGNQPKISDDGGIALVFNGEIVNYIELRNELEKKHAHCRTDGDTEVLLQGYAAEGIDFFKKLRGFYAFVIIDWRQRCYILHRDPCGIKPLYVHQGSQALSFASEVKALFADPRIKPRVSATGLQDYLTMQSYLPGNTLFSGVEALLPGHVLKGDIDGGRRATLVRQWHMPQEDERWELSYEDTVADLRQRLVETTALWSRSDVAIGSYISGGIDSSMIAALAASHVNPAFQNKLHTFSSIFDSDWIKDERQFSDIVAASIGSEHSRIFLNQESMIADHGDIIYALDMPVAGYSAPYRTMARTVRQHVRVVMTGHGGDELAAGYPKYIALQLAHDLGEALKGKPVFARAEHMPYLAQFEGQARQILAKAAFGDEKSLFSSMLDRSSYLLNQVTPELQMTGRDVVEEALQLIGEGSMLRKLLRLDFHTLLPALLHVEDRTSMVENLESRPPLLDVDIVEYFARVPTDFLLKNGLKSLLRDAARGLVPDMVIDNPRKSGVMYPIMQLFNGVMNEQVQADIASLDETGLFVIPAERLLTREQGINQRDTWALWSLARWFKHFNPEISG</sequence>
<feature type="active site" description="For GATase activity" evidence="8">
    <location>
        <position position="2"/>
    </location>
</feature>
<dbReference type="GO" id="GO:0005829">
    <property type="term" value="C:cytosol"/>
    <property type="evidence" value="ECO:0007669"/>
    <property type="project" value="TreeGrafter"/>
</dbReference>
<evidence type="ECO:0000313" key="12">
    <source>
        <dbReference type="Proteomes" id="UP000595064"/>
    </source>
</evidence>
<dbReference type="PROSITE" id="PS51278">
    <property type="entry name" value="GATASE_TYPE_2"/>
    <property type="match status" value="1"/>
</dbReference>
<dbReference type="CDD" id="cd00712">
    <property type="entry name" value="AsnB"/>
    <property type="match status" value="1"/>
</dbReference>
<protein>
    <recommendedName>
        <fullName evidence="3">asparagine synthase (glutamine-hydrolyzing)</fullName>
        <ecNumber evidence="3">6.3.5.4</ecNumber>
    </recommendedName>
</protein>
<evidence type="ECO:0000256" key="2">
    <source>
        <dbReference type="ARBA" id="ARBA00005752"/>
    </source>
</evidence>
<dbReference type="NCBIfam" id="TIGR01536">
    <property type="entry name" value="asn_synth_AEB"/>
    <property type="match status" value="1"/>
</dbReference>
<dbReference type="InterPro" id="IPR014729">
    <property type="entry name" value="Rossmann-like_a/b/a_fold"/>
</dbReference>
<gene>
    <name evidence="11" type="primary">asnB</name>
    <name evidence="11" type="ORF">I6G47_27665</name>
</gene>
<accession>A0A7T2YRF5</accession>
<evidence type="ECO:0000256" key="3">
    <source>
        <dbReference type="ARBA" id="ARBA00012737"/>
    </source>
</evidence>
<evidence type="ECO:0000256" key="5">
    <source>
        <dbReference type="ARBA" id="ARBA00022840"/>
    </source>
</evidence>
<keyword evidence="6 8" id="KW-0315">Glutamine amidotransferase</keyword>
<evidence type="ECO:0000256" key="6">
    <source>
        <dbReference type="ARBA" id="ARBA00022962"/>
    </source>
</evidence>
<dbReference type="GO" id="GO:0005524">
    <property type="term" value="F:ATP binding"/>
    <property type="evidence" value="ECO:0007669"/>
    <property type="project" value="UniProtKB-KW"/>
</dbReference>
<comment type="similarity">
    <text evidence="2">Belongs to the asparagine synthetase family.</text>
</comment>
<keyword evidence="8" id="KW-0061">Asparagine biosynthesis</keyword>
<keyword evidence="5 9" id="KW-0067">ATP-binding</keyword>
<evidence type="ECO:0000256" key="9">
    <source>
        <dbReference type="PIRSR" id="PIRSR001589-2"/>
    </source>
</evidence>
<dbReference type="InterPro" id="IPR051786">
    <property type="entry name" value="ASN_synthetase/amidase"/>
</dbReference>
<dbReference type="KEGG" id="dla:I6G47_27665"/>
<evidence type="ECO:0000259" key="10">
    <source>
        <dbReference type="PROSITE" id="PS51278"/>
    </source>
</evidence>
<dbReference type="CDD" id="cd01991">
    <property type="entry name" value="Asn_synthase_B_C"/>
    <property type="match status" value="1"/>
</dbReference>
<dbReference type="PANTHER" id="PTHR43284">
    <property type="entry name" value="ASPARAGINE SYNTHETASE (GLUTAMINE-HYDROLYZING)"/>
    <property type="match status" value="1"/>
</dbReference>
<evidence type="ECO:0000256" key="1">
    <source>
        <dbReference type="ARBA" id="ARBA00005187"/>
    </source>
</evidence>
<dbReference type="AlphaFoldDB" id="A0A7T2YRF5"/>
<dbReference type="EMBL" id="CP065748">
    <property type="protein sequence ID" value="QPS80716.1"/>
    <property type="molecule type" value="Genomic_DNA"/>
</dbReference>
<dbReference type="Pfam" id="PF00733">
    <property type="entry name" value="Asn_synthase"/>
    <property type="match status" value="1"/>
</dbReference>
<dbReference type="InterPro" id="IPR001962">
    <property type="entry name" value="Asn_synthase"/>
</dbReference>
<dbReference type="GO" id="GO:0006529">
    <property type="term" value="P:asparagine biosynthetic process"/>
    <property type="evidence" value="ECO:0007669"/>
    <property type="project" value="UniProtKB-KW"/>
</dbReference>